<protein>
    <submittedName>
        <fullName evidence="1">Uncharacterized protein</fullName>
    </submittedName>
</protein>
<name>A0A919K7H6_9ACTN</name>
<dbReference type="AlphaFoldDB" id="A0A919K7H6"/>
<reference evidence="1" key="1">
    <citation type="submission" date="2021-01" db="EMBL/GenBank/DDBJ databases">
        <title>Whole genome shotgun sequence of Actinoplanes rishiriensis NBRC 108556.</title>
        <authorList>
            <person name="Komaki H."/>
            <person name="Tamura T."/>
        </authorList>
    </citation>
    <scope>NUCLEOTIDE SEQUENCE</scope>
    <source>
        <strain evidence="1">NBRC 108556</strain>
    </source>
</reference>
<organism evidence="1 2">
    <name type="scientific">Paractinoplanes rishiriensis</name>
    <dbReference type="NCBI Taxonomy" id="1050105"/>
    <lineage>
        <taxon>Bacteria</taxon>
        <taxon>Bacillati</taxon>
        <taxon>Actinomycetota</taxon>
        <taxon>Actinomycetes</taxon>
        <taxon>Micromonosporales</taxon>
        <taxon>Micromonosporaceae</taxon>
        <taxon>Paractinoplanes</taxon>
    </lineage>
</organism>
<sequence>MGIDVIRVMADYESFPLWRRATQGTSNIDPALLPITTELAGSLLRWADDYDLTLNRDDPLASGFPGPESESDFYARGEALARRLARELGDAFVVTYFDGRTGLDTPITA</sequence>
<dbReference type="Proteomes" id="UP000636960">
    <property type="component" value="Unassembled WGS sequence"/>
</dbReference>
<keyword evidence="2" id="KW-1185">Reference proteome</keyword>
<evidence type="ECO:0000313" key="2">
    <source>
        <dbReference type="Proteomes" id="UP000636960"/>
    </source>
</evidence>
<evidence type="ECO:0000313" key="1">
    <source>
        <dbReference type="EMBL" id="GIF00115.1"/>
    </source>
</evidence>
<accession>A0A919K7H6</accession>
<proteinExistence type="predicted"/>
<comment type="caution">
    <text evidence="1">The sequence shown here is derived from an EMBL/GenBank/DDBJ whole genome shotgun (WGS) entry which is preliminary data.</text>
</comment>
<gene>
    <name evidence="1" type="ORF">Ari01nite_75790</name>
</gene>
<dbReference type="EMBL" id="BOMV01000080">
    <property type="protein sequence ID" value="GIF00115.1"/>
    <property type="molecule type" value="Genomic_DNA"/>
</dbReference>